<reference evidence="2 3" key="1">
    <citation type="submission" date="2020-07" db="EMBL/GenBank/DDBJ databases">
        <title>Sequencing the genomes of 1000 actinobacteria strains.</title>
        <authorList>
            <person name="Klenk H.-P."/>
        </authorList>
    </citation>
    <scope>NUCLEOTIDE SEQUENCE [LARGE SCALE GENOMIC DNA]</scope>
    <source>
        <strain evidence="2 3">DSM 23987</strain>
    </source>
</reference>
<gene>
    <name evidence="2" type="ORF">BJ986_001626</name>
</gene>
<keyword evidence="3" id="KW-1185">Reference proteome</keyword>
<evidence type="ECO:0000313" key="3">
    <source>
        <dbReference type="Proteomes" id="UP000573599"/>
    </source>
</evidence>
<dbReference type="AlphaFoldDB" id="A0A852WEC6"/>
<sequence length="310" mass="31003">MPRLGERAGLVGLAAFLIVDVLLVGFAISSTRHPVDRGGSTIGSGVTTTPSVPGTTTATTTGPSTPAVRAAPLTQGIVAVDKATAFRFTLGNCKSRGSKLELTRNAGASWGPRSAPFDTIVRVRVRSDRSAFVVGADSRTGCTPAIRQASTLVADFGNSVAAANVWFRDPRASASVGLPTGGTGKPCGSTPVVDLAIVDAGGAALCTDGRVRVSTDGQRWTTASTVPGAIAVALTAKGRALVVVPGVASCSGLAVIDAAKPTQALGCAMTDVSKVQPGTVALSVTSGSGWLAVGDAVFVAGGDLSTWKKS</sequence>
<dbReference type="RefSeq" id="WP_179421525.1">
    <property type="nucleotide sequence ID" value="NZ_JACCAB010000001.1"/>
</dbReference>
<dbReference type="Proteomes" id="UP000573599">
    <property type="component" value="Unassembled WGS sequence"/>
</dbReference>
<feature type="compositionally biased region" description="Low complexity" evidence="1">
    <location>
        <begin position="43"/>
        <end position="65"/>
    </location>
</feature>
<name>A0A852WEC6_9MICO</name>
<organism evidence="2 3">
    <name type="scientific">Pedococcus badiiscoriae</name>
    <dbReference type="NCBI Taxonomy" id="642776"/>
    <lineage>
        <taxon>Bacteria</taxon>
        <taxon>Bacillati</taxon>
        <taxon>Actinomycetota</taxon>
        <taxon>Actinomycetes</taxon>
        <taxon>Micrococcales</taxon>
        <taxon>Intrasporangiaceae</taxon>
        <taxon>Pedococcus</taxon>
    </lineage>
</organism>
<dbReference type="EMBL" id="JACCAB010000001">
    <property type="protein sequence ID" value="NYG07139.1"/>
    <property type="molecule type" value="Genomic_DNA"/>
</dbReference>
<feature type="region of interest" description="Disordered" evidence="1">
    <location>
        <begin position="39"/>
        <end position="65"/>
    </location>
</feature>
<protein>
    <submittedName>
        <fullName evidence="2">Uncharacterized protein</fullName>
    </submittedName>
</protein>
<evidence type="ECO:0000313" key="2">
    <source>
        <dbReference type="EMBL" id="NYG07139.1"/>
    </source>
</evidence>
<comment type="caution">
    <text evidence="2">The sequence shown here is derived from an EMBL/GenBank/DDBJ whole genome shotgun (WGS) entry which is preliminary data.</text>
</comment>
<evidence type="ECO:0000256" key="1">
    <source>
        <dbReference type="SAM" id="MobiDB-lite"/>
    </source>
</evidence>
<accession>A0A852WEC6</accession>
<proteinExistence type="predicted"/>